<dbReference type="Proteomes" id="UP000050761">
    <property type="component" value="Unassembled WGS sequence"/>
</dbReference>
<accession>A0A183G6W7</accession>
<dbReference type="WBParaSite" id="HPBE_0001747201-mRNA-1">
    <property type="protein sequence ID" value="HPBE_0001747201-mRNA-1"/>
    <property type="gene ID" value="HPBE_0001747201"/>
</dbReference>
<reference evidence="3" key="2">
    <citation type="submission" date="2019-09" db="UniProtKB">
        <authorList>
            <consortium name="WormBaseParasite"/>
        </authorList>
    </citation>
    <scope>IDENTIFICATION</scope>
</reference>
<accession>A0A3P8AE46</accession>
<proteinExistence type="predicted"/>
<sequence length="108" mass="12284">MSSSSKPLFTKTGLSRQFEFNSSVLNILGTVTKALPEHRVKDSLYKAITMLALRNELLVIAGKEPDVFEFYDQRTRAENLQVSNPILAGFIRTHKKETKKLVRDRATM</sequence>
<gene>
    <name evidence="1" type="ORF">HPBE_LOCUS17471</name>
</gene>
<reference evidence="1 2" key="1">
    <citation type="submission" date="2018-11" db="EMBL/GenBank/DDBJ databases">
        <authorList>
            <consortium name="Pathogen Informatics"/>
        </authorList>
    </citation>
    <scope>NUCLEOTIDE SEQUENCE [LARGE SCALE GENOMIC DNA]</scope>
</reference>
<evidence type="ECO:0000313" key="2">
    <source>
        <dbReference type="Proteomes" id="UP000050761"/>
    </source>
</evidence>
<protein>
    <submittedName>
        <fullName evidence="3">Type I-E CRISPR-associated protein Cse2/CasB</fullName>
    </submittedName>
</protein>
<evidence type="ECO:0000313" key="1">
    <source>
        <dbReference type="EMBL" id="VDP08971.1"/>
    </source>
</evidence>
<organism evidence="2 3">
    <name type="scientific">Heligmosomoides polygyrus</name>
    <name type="common">Parasitic roundworm</name>
    <dbReference type="NCBI Taxonomy" id="6339"/>
    <lineage>
        <taxon>Eukaryota</taxon>
        <taxon>Metazoa</taxon>
        <taxon>Ecdysozoa</taxon>
        <taxon>Nematoda</taxon>
        <taxon>Chromadorea</taxon>
        <taxon>Rhabditida</taxon>
        <taxon>Rhabditina</taxon>
        <taxon>Rhabditomorpha</taxon>
        <taxon>Strongyloidea</taxon>
        <taxon>Heligmosomidae</taxon>
        <taxon>Heligmosomoides</taxon>
    </lineage>
</organism>
<name>A0A183G6W7_HELPZ</name>
<keyword evidence="2" id="KW-1185">Reference proteome</keyword>
<dbReference type="EMBL" id="UZAH01030034">
    <property type="protein sequence ID" value="VDP08971.1"/>
    <property type="molecule type" value="Genomic_DNA"/>
</dbReference>
<dbReference type="OrthoDB" id="5873341at2759"/>
<dbReference type="AlphaFoldDB" id="A0A183G6W7"/>
<evidence type="ECO:0000313" key="3">
    <source>
        <dbReference type="WBParaSite" id="HPBE_0001747201-mRNA-1"/>
    </source>
</evidence>